<evidence type="ECO:0000256" key="1">
    <source>
        <dbReference type="ARBA" id="ARBA00022801"/>
    </source>
</evidence>
<organism evidence="5 6">
    <name type="scientific">Paludibaculum fermentans</name>
    <dbReference type="NCBI Taxonomy" id="1473598"/>
    <lineage>
        <taxon>Bacteria</taxon>
        <taxon>Pseudomonadati</taxon>
        <taxon>Acidobacteriota</taxon>
        <taxon>Terriglobia</taxon>
        <taxon>Bryobacterales</taxon>
        <taxon>Bryobacteraceae</taxon>
        <taxon>Paludibaculum</taxon>
    </lineage>
</organism>
<dbReference type="Pfam" id="PF00150">
    <property type="entry name" value="Cellulase"/>
    <property type="match status" value="1"/>
</dbReference>
<dbReference type="InterPro" id="IPR017853">
    <property type="entry name" value="GH"/>
</dbReference>
<evidence type="ECO:0000313" key="6">
    <source>
        <dbReference type="Proteomes" id="UP000593892"/>
    </source>
</evidence>
<evidence type="ECO:0000313" key="5">
    <source>
        <dbReference type="EMBL" id="QOY87754.1"/>
    </source>
</evidence>
<dbReference type="SUPFAM" id="SSF51445">
    <property type="entry name" value="(Trans)glycosidases"/>
    <property type="match status" value="1"/>
</dbReference>
<dbReference type="KEGG" id="pfer:IRI77_34265"/>
<dbReference type="EMBL" id="CP063849">
    <property type="protein sequence ID" value="QOY87754.1"/>
    <property type="molecule type" value="Genomic_DNA"/>
</dbReference>
<keyword evidence="1 3" id="KW-0378">Hydrolase</keyword>
<dbReference type="GO" id="GO:0004553">
    <property type="term" value="F:hydrolase activity, hydrolyzing O-glycosyl compounds"/>
    <property type="evidence" value="ECO:0007669"/>
    <property type="project" value="InterPro"/>
</dbReference>
<reference evidence="5 6" key="1">
    <citation type="submission" date="2020-10" db="EMBL/GenBank/DDBJ databases">
        <title>Complete genome sequence of Paludibaculum fermentans P105T, a facultatively anaerobic acidobacterium capable of dissimilatory Fe(III) reduction.</title>
        <authorList>
            <person name="Dedysh S.N."/>
            <person name="Beletsky A.V."/>
            <person name="Kulichevskaya I.S."/>
            <person name="Mardanov A.V."/>
            <person name="Ravin N.V."/>
        </authorList>
    </citation>
    <scope>NUCLEOTIDE SEQUENCE [LARGE SCALE GENOMIC DNA]</scope>
    <source>
        <strain evidence="5 6">P105</strain>
    </source>
</reference>
<gene>
    <name evidence="5" type="ORF">IRI77_34265</name>
</gene>
<dbReference type="InterPro" id="IPR001547">
    <property type="entry name" value="Glyco_hydro_5"/>
</dbReference>
<protein>
    <submittedName>
        <fullName evidence="5">Cellulase family glycosylhydrolase</fullName>
    </submittedName>
</protein>
<name>A0A7S7NQB7_PALFE</name>
<dbReference type="Proteomes" id="UP000593892">
    <property type="component" value="Chromosome"/>
</dbReference>
<dbReference type="PANTHER" id="PTHR34142:SF1">
    <property type="entry name" value="GLYCOSIDE HYDROLASE FAMILY 5 DOMAIN-CONTAINING PROTEIN"/>
    <property type="match status" value="1"/>
</dbReference>
<evidence type="ECO:0000256" key="3">
    <source>
        <dbReference type="RuleBase" id="RU361153"/>
    </source>
</evidence>
<dbReference type="Gene3D" id="3.20.20.80">
    <property type="entry name" value="Glycosidases"/>
    <property type="match status" value="1"/>
</dbReference>
<keyword evidence="6" id="KW-1185">Reference proteome</keyword>
<feature type="domain" description="Glycoside hydrolase family 5" evidence="4">
    <location>
        <begin position="19"/>
        <end position="292"/>
    </location>
</feature>
<dbReference type="AlphaFoldDB" id="A0A7S7NQB7"/>
<dbReference type="RefSeq" id="WP_194449421.1">
    <property type="nucleotide sequence ID" value="NZ_CP063849.1"/>
</dbReference>
<accession>A0A7S7NQB7</accession>
<dbReference type="PANTHER" id="PTHR34142">
    <property type="entry name" value="ENDO-BETA-1,4-GLUCANASE A"/>
    <property type="match status" value="1"/>
</dbReference>
<keyword evidence="2 3" id="KW-0326">Glycosidase</keyword>
<evidence type="ECO:0000256" key="2">
    <source>
        <dbReference type="ARBA" id="ARBA00023295"/>
    </source>
</evidence>
<evidence type="ECO:0000259" key="4">
    <source>
        <dbReference type="Pfam" id="PF00150"/>
    </source>
</evidence>
<dbReference type="GO" id="GO:0009251">
    <property type="term" value="P:glucan catabolic process"/>
    <property type="evidence" value="ECO:0007669"/>
    <property type="project" value="TreeGrafter"/>
</dbReference>
<comment type="similarity">
    <text evidence="3">Belongs to the glycosyl hydrolase 5 (cellulase A) family.</text>
</comment>
<proteinExistence type="inferred from homology"/>
<sequence>MRIGVNLSGAEWGEDHLPGVLGQDYVFPSERSLQYWAEQGLTRLRVPFRWERLQPTPGGPLDEPYLEQLVLAADRAAAAGLQLAFEPHNFGRYRIEGTDWIIDQSDGRGRTPVSRYDLADLWVRFAHELGGHRAVWAYDLMNEPHDMGGSDWKRISQCVVVAIRAAGDTKLILVPGDGWSGSEWWKQRNGRRAWIDDPAGNILYEAHCYFDGNRGGRYELSYDEEAAKDGDLATVGRRRVTPFLDWCRDNGVGGIVGEFGVPHADPRWLPVMDGFLDAVAEAGMDAFYWAAGEWWQDYAIGIQPSPDYAVHRPQLARLKGQMSGGLEES</sequence>